<protein>
    <recommendedName>
        <fullName evidence="3">F-box domain-containing protein</fullName>
    </recommendedName>
</protein>
<dbReference type="AlphaFoldDB" id="A0AAD5V768"/>
<organism evidence="1 2">
    <name type="scientific">Meripilus lineatus</name>
    <dbReference type="NCBI Taxonomy" id="2056292"/>
    <lineage>
        <taxon>Eukaryota</taxon>
        <taxon>Fungi</taxon>
        <taxon>Dikarya</taxon>
        <taxon>Basidiomycota</taxon>
        <taxon>Agaricomycotina</taxon>
        <taxon>Agaricomycetes</taxon>
        <taxon>Polyporales</taxon>
        <taxon>Meripilaceae</taxon>
        <taxon>Meripilus</taxon>
    </lineage>
</organism>
<comment type="caution">
    <text evidence="1">The sequence shown here is derived from an EMBL/GenBank/DDBJ whole genome shotgun (WGS) entry which is preliminary data.</text>
</comment>
<dbReference type="EMBL" id="JANAWD010000207">
    <property type="protein sequence ID" value="KAJ3483961.1"/>
    <property type="molecule type" value="Genomic_DNA"/>
</dbReference>
<evidence type="ECO:0000313" key="2">
    <source>
        <dbReference type="Proteomes" id="UP001212997"/>
    </source>
</evidence>
<dbReference type="Proteomes" id="UP001212997">
    <property type="component" value="Unassembled WGS sequence"/>
</dbReference>
<gene>
    <name evidence="1" type="ORF">NLI96_g5964</name>
</gene>
<accession>A0AAD5V768</accession>
<keyword evidence="2" id="KW-1185">Reference proteome</keyword>
<evidence type="ECO:0008006" key="3">
    <source>
        <dbReference type="Google" id="ProtNLM"/>
    </source>
</evidence>
<evidence type="ECO:0000313" key="1">
    <source>
        <dbReference type="EMBL" id="KAJ3483961.1"/>
    </source>
</evidence>
<reference evidence="1" key="1">
    <citation type="submission" date="2022-07" db="EMBL/GenBank/DDBJ databases">
        <title>Genome Sequence of Physisporinus lineatus.</title>
        <authorList>
            <person name="Buettner E."/>
        </authorList>
    </citation>
    <scope>NUCLEOTIDE SEQUENCE</scope>
    <source>
        <strain evidence="1">VT162</strain>
    </source>
</reference>
<name>A0AAD5V768_9APHY</name>
<proteinExistence type="predicted"/>
<sequence>MVHRHQNTLPLTLPFDIWEHIGGFLRDDMDSLSACTLTSPDWREACLKYLYTTILLNPCRAEGCGLLKCKPVVARWVNLLVFKNVTRRRSAPVIHWVEDACSRLQGQRLALCKLSSIGFEGVDEESFANALYPITEGSPLRKITFTSCTLDPRILADIAKPKYMSQLRELVVTHCSCASLPPQNKWLISLNT</sequence>